<reference evidence="3 4" key="1">
    <citation type="submission" date="2020-11" db="EMBL/GenBank/DDBJ databases">
        <title>Streptomyces spirodelae sp. nov., isolated from duckweed.</title>
        <authorList>
            <person name="Saimee Y."/>
            <person name="Duangmal K."/>
        </authorList>
    </citation>
    <scope>NUCLEOTIDE SEQUENCE [LARGE SCALE GENOMIC DNA]</scope>
    <source>
        <strain evidence="3 4">S16-07</strain>
    </source>
</reference>
<accession>A0ABS3XLQ6</accession>
<organism evidence="3 4">
    <name type="scientific">Streptomyces oryzae</name>
    <dbReference type="NCBI Taxonomy" id="1434886"/>
    <lineage>
        <taxon>Bacteria</taxon>
        <taxon>Bacillati</taxon>
        <taxon>Actinomycetota</taxon>
        <taxon>Actinomycetes</taxon>
        <taxon>Kitasatosporales</taxon>
        <taxon>Streptomycetaceae</taxon>
        <taxon>Streptomyces</taxon>
    </lineage>
</organism>
<dbReference type="PROSITE" id="PS51257">
    <property type="entry name" value="PROKAR_LIPOPROTEIN"/>
    <property type="match status" value="1"/>
</dbReference>
<evidence type="ECO:0000313" key="4">
    <source>
        <dbReference type="Proteomes" id="UP001519064"/>
    </source>
</evidence>
<name>A0ABS3XLQ6_9ACTN</name>
<feature type="compositionally biased region" description="Gly residues" evidence="1">
    <location>
        <begin position="48"/>
        <end position="65"/>
    </location>
</feature>
<feature type="compositionally biased region" description="Basic and acidic residues" evidence="1">
    <location>
        <begin position="35"/>
        <end position="47"/>
    </location>
</feature>
<feature type="region of interest" description="Disordered" evidence="1">
    <location>
        <begin position="29"/>
        <end position="71"/>
    </location>
</feature>
<evidence type="ECO:0008006" key="5">
    <source>
        <dbReference type="Google" id="ProtNLM"/>
    </source>
</evidence>
<evidence type="ECO:0000256" key="2">
    <source>
        <dbReference type="SAM" id="SignalP"/>
    </source>
</evidence>
<feature type="chain" id="PRO_5045245454" description="Lipoprotein" evidence="2">
    <location>
        <begin position="27"/>
        <end position="201"/>
    </location>
</feature>
<feature type="signal peptide" evidence="2">
    <location>
        <begin position="1"/>
        <end position="26"/>
    </location>
</feature>
<proteinExistence type="predicted"/>
<dbReference type="Proteomes" id="UP001519064">
    <property type="component" value="Unassembled WGS sequence"/>
</dbReference>
<evidence type="ECO:0000313" key="3">
    <source>
        <dbReference type="EMBL" id="MBO8196353.1"/>
    </source>
</evidence>
<sequence length="201" mass="20683">MNLRHVLRARRGVTAMVLATGLVLTAAGCGGDSGDDAKEPRPSEKTDGSGGIGGGDSGGQSGGSADGEPLAQVRGGEDITLTVNSARRESGGFVTLTGKVTNGSGKAWVAPGWEGNESELALRNKLSVAGAKLVDKKGKKRYLVLRDTEGRCLCTSFGQPIQPGKSKTWYAQFPAPPQGNDKVEFQIADMPPATVTIGGGE</sequence>
<evidence type="ECO:0000256" key="1">
    <source>
        <dbReference type="SAM" id="MobiDB-lite"/>
    </source>
</evidence>
<gene>
    <name evidence="3" type="ORF">ITI46_32635</name>
</gene>
<protein>
    <recommendedName>
        <fullName evidence="5">Lipoprotein</fullName>
    </recommendedName>
</protein>
<dbReference type="EMBL" id="JADKMA010000291">
    <property type="protein sequence ID" value="MBO8196353.1"/>
    <property type="molecule type" value="Genomic_DNA"/>
</dbReference>
<comment type="caution">
    <text evidence="3">The sequence shown here is derived from an EMBL/GenBank/DDBJ whole genome shotgun (WGS) entry which is preliminary data.</text>
</comment>
<keyword evidence="2" id="KW-0732">Signal</keyword>
<keyword evidence="4" id="KW-1185">Reference proteome</keyword>